<protein>
    <submittedName>
        <fullName evidence="2">Uncharacterized protein</fullName>
    </submittedName>
</protein>
<keyword evidence="3" id="KW-1185">Reference proteome</keyword>
<name>A0AAV7MNK3_PLEWA</name>
<evidence type="ECO:0000313" key="2">
    <source>
        <dbReference type="EMBL" id="KAJ1104335.1"/>
    </source>
</evidence>
<accession>A0AAV7MNK3</accession>
<evidence type="ECO:0000313" key="3">
    <source>
        <dbReference type="Proteomes" id="UP001066276"/>
    </source>
</evidence>
<dbReference type="AlphaFoldDB" id="A0AAV7MNK3"/>
<dbReference type="EMBL" id="JANPWB010000013">
    <property type="protein sequence ID" value="KAJ1104335.1"/>
    <property type="molecule type" value="Genomic_DNA"/>
</dbReference>
<sequence length="113" mass="12479">MANPLDSSALPRPLHPSPLSKPHPRSGYFLRGPRGVLPSDAGCSFFLFTFEPPVYQSSLDGGGETGALSCLIAHLMPETRCRCSSPRQKLRSFGDTGLRAYSRFPLHRSRRFC</sequence>
<comment type="caution">
    <text evidence="2">The sequence shown here is derived from an EMBL/GenBank/DDBJ whole genome shotgun (WGS) entry which is preliminary data.</text>
</comment>
<gene>
    <name evidence="2" type="ORF">NDU88_001747</name>
</gene>
<evidence type="ECO:0000256" key="1">
    <source>
        <dbReference type="SAM" id="MobiDB-lite"/>
    </source>
</evidence>
<proteinExistence type="predicted"/>
<organism evidence="2 3">
    <name type="scientific">Pleurodeles waltl</name>
    <name type="common">Iberian ribbed newt</name>
    <dbReference type="NCBI Taxonomy" id="8319"/>
    <lineage>
        <taxon>Eukaryota</taxon>
        <taxon>Metazoa</taxon>
        <taxon>Chordata</taxon>
        <taxon>Craniata</taxon>
        <taxon>Vertebrata</taxon>
        <taxon>Euteleostomi</taxon>
        <taxon>Amphibia</taxon>
        <taxon>Batrachia</taxon>
        <taxon>Caudata</taxon>
        <taxon>Salamandroidea</taxon>
        <taxon>Salamandridae</taxon>
        <taxon>Pleurodelinae</taxon>
        <taxon>Pleurodeles</taxon>
    </lineage>
</organism>
<feature type="region of interest" description="Disordered" evidence="1">
    <location>
        <begin position="1"/>
        <end position="26"/>
    </location>
</feature>
<dbReference type="Proteomes" id="UP001066276">
    <property type="component" value="Chromosome 9"/>
</dbReference>
<reference evidence="2" key="1">
    <citation type="journal article" date="2022" name="bioRxiv">
        <title>Sequencing and chromosome-scale assembly of the giantPleurodeles waltlgenome.</title>
        <authorList>
            <person name="Brown T."/>
            <person name="Elewa A."/>
            <person name="Iarovenko S."/>
            <person name="Subramanian E."/>
            <person name="Araus A.J."/>
            <person name="Petzold A."/>
            <person name="Susuki M."/>
            <person name="Suzuki K.-i.T."/>
            <person name="Hayashi T."/>
            <person name="Toyoda A."/>
            <person name="Oliveira C."/>
            <person name="Osipova E."/>
            <person name="Leigh N.D."/>
            <person name="Simon A."/>
            <person name="Yun M.H."/>
        </authorList>
    </citation>
    <scope>NUCLEOTIDE SEQUENCE</scope>
    <source>
        <strain evidence="2">20211129_DDA</strain>
        <tissue evidence="2">Liver</tissue>
    </source>
</reference>